<name>A0ACC0BC17_CATRO</name>
<dbReference type="Proteomes" id="UP001060085">
    <property type="component" value="Linkage Group LG03"/>
</dbReference>
<proteinExistence type="predicted"/>
<reference evidence="2" key="1">
    <citation type="journal article" date="2023" name="Nat. Plants">
        <title>Single-cell RNA sequencing provides a high-resolution roadmap for understanding the multicellular compartmentation of specialized metabolism.</title>
        <authorList>
            <person name="Sun S."/>
            <person name="Shen X."/>
            <person name="Li Y."/>
            <person name="Li Y."/>
            <person name="Wang S."/>
            <person name="Li R."/>
            <person name="Zhang H."/>
            <person name="Shen G."/>
            <person name="Guo B."/>
            <person name="Wei J."/>
            <person name="Xu J."/>
            <person name="St-Pierre B."/>
            <person name="Chen S."/>
            <person name="Sun C."/>
        </authorList>
    </citation>
    <scope>NUCLEOTIDE SEQUENCE [LARGE SCALE GENOMIC DNA]</scope>
</reference>
<accession>A0ACC0BC17</accession>
<dbReference type="EMBL" id="CM044703">
    <property type="protein sequence ID" value="KAI5670162.1"/>
    <property type="molecule type" value="Genomic_DNA"/>
</dbReference>
<evidence type="ECO:0000313" key="1">
    <source>
        <dbReference type="EMBL" id="KAI5670162.1"/>
    </source>
</evidence>
<protein>
    <submittedName>
        <fullName evidence="1">Uncharacterized protein</fullName>
    </submittedName>
</protein>
<evidence type="ECO:0000313" key="2">
    <source>
        <dbReference type="Proteomes" id="UP001060085"/>
    </source>
</evidence>
<organism evidence="1 2">
    <name type="scientific">Catharanthus roseus</name>
    <name type="common">Madagascar periwinkle</name>
    <name type="synonym">Vinca rosea</name>
    <dbReference type="NCBI Taxonomy" id="4058"/>
    <lineage>
        <taxon>Eukaryota</taxon>
        <taxon>Viridiplantae</taxon>
        <taxon>Streptophyta</taxon>
        <taxon>Embryophyta</taxon>
        <taxon>Tracheophyta</taxon>
        <taxon>Spermatophyta</taxon>
        <taxon>Magnoliopsida</taxon>
        <taxon>eudicotyledons</taxon>
        <taxon>Gunneridae</taxon>
        <taxon>Pentapetalae</taxon>
        <taxon>asterids</taxon>
        <taxon>lamiids</taxon>
        <taxon>Gentianales</taxon>
        <taxon>Apocynaceae</taxon>
        <taxon>Rauvolfioideae</taxon>
        <taxon>Vinceae</taxon>
        <taxon>Catharanthinae</taxon>
        <taxon>Catharanthus</taxon>
    </lineage>
</organism>
<gene>
    <name evidence="1" type="ORF">M9H77_10526</name>
</gene>
<keyword evidence="2" id="KW-1185">Reference proteome</keyword>
<comment type="caution">
    <text evidence="1">The sequence shown here is derived from an EMBL/GenBank/DDBJ whole genome shotgun (WGS) entry which is preliminary data.</text>
</comment>
<sequence length="386" mass="43614">MLYYPPSHAMAIDCIVKSKSSVPEMCQEASKSLVFDASLLQHQNSIPAEFVWPDHEKPCPNPKELPVPLVDFGGFLSGNPVAAAEASKLVGEACREHGFFLVTNHGVDSDLISNAHRYMDYFFELPLSEKQRAQRKLGEHCGYASSFTGRFSSKLPWKETLSFRFSAEKNSSHIVQEYFEKTLGDEFLPLGEIYQEYCNAMSKLSLGIMELLGMSLGISKESFSEFFQDNESIMRLNYYPPCQKPELTLGTGPHCDPTSLTILHQDTVGGLEVFVDGEWRSINPNVTAFVVNIGDTFMALSNGRYKSCLHRAVVNNKTPRKSLAFFLCPKEDKVVSPPNELVDSNNPRIYPDFTWAKLLEFTQKHYRADMNTLQIFSTWLQQQKNS</sequence>